<evidence type="ECO:0000259" key="1">
    <source>
        <dbReference type="Pfam" id="PF01872"/>
    </source>
</evidence>
<organism evidence="2 3">
    <name type="scientific">Dactylosporangium siamense</name>
    <dbReference type="NCBI Taxonomy" id="685454"/>
    <lineage>
        <taxon>Bacteria</taxon>
        <taxon>Bacillati</taxon>
        <taxon>Actinomycetota</taxon>
        <taxon>Actinomycetes</taxon>
        <taxon>Micromonosporales</taxon>
        <taxon>Micromonosporaceae</taxon>
        <taxon>Dactylosporangium</taxon>
    </lineage>
</organism>
<reference evidence="2" key="1">
    <citation type="submission" date="2021-01" db="EMBL/GenBank/DDBJ databases">
        <title>Whole genome shotgun sequence of Dactylosporangium siamense NBRC 106093.</title>
        <authorList>
            <person name="Komaki H."/>
            <person name="Tamura T."/>
        </authorList>
    </citation>
    <scope>NUCLEOTIDE SEQUENCE</scope>
    <source>
        <strain evidence="2">NBRC 106093</strain>
    </source>
</reference>
<dbReference type="GO" id="GO:0009231">
    <property type="term" value="P:riboflavin biosynthetic process"/>
    <property type="evidence" value="ECO:0007669"/>
    <property type="project" value="InterPro"/>
</dbReference>
<feature type="domain" description="Bacterial bifunctional deaminase-reductase C-terminal" evidence="1">
    <location>
        <begin position="3"/>
        <end position="176"/>
    </location>
</feature>
<gene>
    <name evidence="2" type="ORF">Dsi01nite_036420</name>
</gene>
<dbReference type="GO" id="GO:0008703">
    <property type="term" value="F:5-amino-6-(5-phosphoribosylamino)uracil reductase activity"/>
    <property type="evidence" value="ECO:0007669"/>
    <property type="project" value="InterPro"/>
</dbReference>
<dbReference type="Proteomes" id="UP000660611">
    <property type="component" value="Unassembled WGS sequence"/>
</dbReference>
<dbReference type="EMBL" id="BONQ01000054">
    <property type="protein sequence ID" value="GIG45601.1"/>
    <property type="molecule type" value="Genomic_DNA"/>
</dbReference>
<keyword evidence="3" id="KW-1185">Reference proteome</keyword>
<dbReference type="RefSeq" id="WP_203847396.1">
    <property type="nucleotide sequence ID" value="NZ_BAAAVW010000011.1"/>
</dbReference>
<evidence type="ECO:0000313" key="3">
    <source>
        <dbReference type="Proteomes" id="UP000660611"/>
    </source>
</evidence>
<evidence type="ECO:0000313" key="2">
    <source>
        <dbReference type="EMBL" id="GIG45601.1"/>
    </source>
</evidence>
<sequence length="183" mass="19781">MSVIVIEFITVDGIVSDPDGRDGTPTGGWAFRHGPAPVAGDKFRLGSLLDDGALLLGRTTWQAFSKLWPHRDDPFSARMNAVPKLVVSNTLPDVSAWANSSVVDGDLVDTVKRAERDLVVAGSLSVVHALLAEDLIDEYRLLTFPTIAGTGRRLFPECPPAHLECLSSEHIGPTVLSRYHRAA</sequence>
<dbReference type="Pfam" id="PF01872">
    <property type="entry name" value="RibD_C"/>
    <property type="match status" value="1"/>
</dbReference>
<protein>
    <submittedName>
        <fullName evidence="2">Riboflavin biosynthesis protein RibD</fullName>
    </submittedName>
</protein>
<proteinExistence type="predicted"/>
<dbReference type="InterPro" id="IPR002734">
    <property type="entry name" value="RibDG_C"/>
</dbReference>
<name>A0A919PIU8_9ACTN</name>
<comment type="caution">
    <text evidence="2">The sequence shown here is derived from an EMBL/GenBank/DDBJ whole genome shotgun (WGS) entry which is preliminary data.</text>
</comment>
<accession>A0A919PIU8</accession>
<dbReference type="InterPro" id="IPR024072">
    <property type="entry name" value="DHFR-like_dom_sf"/>
</dbReference>
<dbReference type="SUPFAM" id="SSF53597">
    <property type="entry name" value="Dihydrofolate reductase-like"/>
    <property type="match status" value="1"/>
</dbReference>
<dbReference type="AlphaFoldDB" id="A0A919PIU8"/>
<dbReference type="Gene3D" id="3.40.430.10">
    <property type="entry name" value="Dihydrofolate Reductase, subunit A"/>
    <property type="match status" value="1"/>
</dbReference>